<evidence type="ECO:0000313" key="18">
    <source>
        <dbReference type="Proteomes" id="UP000567387"/>
    </source>
</evidence>
<protein>
    <submittedName>
        <fullName evidence="6">Conjugal transfer protein TraR</fullName>
    </submittedName>
    <submittedName>
        <fullName evidence="10">TraR protein</fullName>
    </submittedName>
    <submittedName>
        <fullName evidence="7">TraR/DksA C4-type zinc finger protein</fullName>
    </submittedName>
</protein>
<dbReference type="EMBL" id="AASCBU010000032">
    <property type="protein sequence ID" value="EFA8786648.1"/>
    <property type="molecule type" value="Genomic_DNA"/>
</dbReference>
<evidence type="ECO:0000256" key="3">
    <source>
        <dbReference type="ARBA" id="ARBA00022833"/>
    </source>
</evidence>
<keyword evidence="1" id="KW-0479">Metal-binding</keyword>
<dbReference type="EMBL" id="UGCP01000001">
    <property type="protein sequence ID" value="STI81214.1"/>
    <property type="molecule type" value="Genomic_DNA"/>
</dbReference>
<feature type="zinc finger region" description="dksA C4-type" evidence="4">
    <location>
        <begin position="37"/>
        <end position="61"/>
    </location>
</feature>
<dbReference type="EMBL" id="UGEB01000005">
    <property type="protein sequence ID" value="STO41551.1"/>
    <property type="molecule type" value="Genomic_DNA"/>
</dbReference>
<organism evidence="6 18">
    <name type="scientific">Escherichia coli</name>
    <dbReference type="NCBI Taxonomy" id="562"/>
    <lineage>
        <taxon>Bacteria</taxon>
        <taxon>Pseudomonadati</taxon>
        <taxon>Pseudomonadota</taxon>
        <taxon>Gammaproteobacteria</taxon>
        <taxon>Enterobacterales</taxon>
        <taxon>Enterobacteriaceae</taxon>
        <taxon>Escherichia</taxon>
    </lineage>
</organism>
<evidence type="ECO:0000313" key="10">
    <source>
        <dbReference type="EMBL" id="SPW71065.1"/>
    </source>
</evidence>
<evidence type="ECO:0000256" key="2">
    <source>
        <dbReference type="ARBA" id="ARBA00022771"/>
    </source>
</evidence>
<dbReference type="EMBL" id="LT985275">
    <property type="protein sequence ID" value="SPE01407.1"/>
    <property type="molecule type" value="Genomic_DNA"/>
</dbReference>
<dbReference type="Pfam" id="PF01258">
    <property type="entry name" value="zf-dskA_traR"/>
    <property type="match status" value="1"/>
</dbReference>
<evidence type="ECO:0000259" key="5">
    <source>
        <dbReference type="Pfam" id="PF01258"/>
    </source>
</evidence>
<dbReference type="Proteomes" id="UP000254079">
    <property type="component" value="Unassembled WGS sequence"/>
</dbReference>
<dbReference type="PANTHER" id="PTHR38777">
    <property type="entry name" value="FELS-2 PROPHAGE PROTEIN"/>
    <property type="match status" value="1"/>
</dbReference>
<feature type="domain" description="Zinc finger DksA/TraR C4-type" evidence="5">
    <location>
        <begin position="37"/>
        <end position="66"/>
    </location>
</feature>
<evidence type="ECO:0000313" key="14">
    <source>
        <dbReference type="Proteomes" id="UP000185794"/>
    </source>
</evidence>
<sequence length="74" mass="8599">MADVLDHLQKQEDLLNRLHIQAARQLIIRGGESLCECECCGNDIPLKRQQTIPGVRTCTECQRVLEIRQKHYLR</sequence>
<evidence type="ECO:0000313" key="12">
    <source>
        <dbReference type="EMBL" id="STO41462.1"/>
    </source>
</evidence>
<dbReference type="PROSITE" id="PS51128">
    <property type="entry name" value="ZF_DKSA_2"/>
    <property type="match status" value="1"/>
</dbReference>
<dbReference type="InterPro" id="IPR000962">
    <property type="entry name" value="Znf_DskA_TraR"/>
</dbReference>
<evidence type="ECO:0000313" key="13">
    <source>
        <dbReference type="EMBL" id="STO41551.1"/>
    </source>
</evidence>
<dbReference type="GO" id="GO:1900378">
    <property type="term" value="P:positive regulation of secondary metabolite biosynthetic process"/>
    <property type="evidence" value="ECO:0007669"/>
    <property type="project" value="TreeGrafter"/>
</dbReference>
<evidence type="ECO:0000313" key="15">
    <source>
        <dbReference type="Proteomes" id="UP000250991"/>
    </source>
</evidence>
<gene>
    <name evidence="13" type="primary">ybiI_3</name>
    <name evidence="9" type="synonym">traR</name>
    <name evidence="10" type="synonym">ybiI_1</name>
    <name evidence="12" type="synonym">ybiI_2</name>
    <name evidence="8" type="ORF">AWP47_24980</name>
    <name evidence="6" type="ORF">C2R31_004579</name>
    <name evidence="10" type="ORF">NCTC8009_00345</name>
    <name evidence="12" type="ORF">NCTC8179_07077</name>
    <name evidence="13" type="ORF">NCTC8179_07168</name>
    <name evidence="11" type="ORF">NCTC8622_00139</name>
    <name evidence="7" type="ORF">Q2V64_23695</name>
    <name evidence="9" type="ORF">RCS70_P0053</name>
</gene>
<geneLocation type="plasmid" evidence="9">
    <name>RCS70_p</name>
</geneLocation>
<reference evidence="9" key="2">
    <citation type="submission" date="2018-02" db="EMBL/GenBank/DDBJ databases">
        <authorList>
            <person name="Cohen D.B."/>
            <person name="Kent A.D."/>
        </authorList>
    </citation>
    <scope>NUCLEOTIDE SEQUENCE</scope>
    <source>
        <strain evidence="9">R71</strain>
        <plasmid evidence="9">RCS70_p</plasmid>
    </source>
</reference>
<evidence type="ECO:0000256" key="1">
    <source>
        <dbReference type="ARBA" id="ARBA00022723"/>
    </source>
</evidence>
<accession>A0A0K3R167</accession>
<dbReference type="EMBL" id="UGEB01000005">
    <property type="protein sequence ID" value="STO41462.1"/>
    <property type="molecule type" value="Genomic_DNA"/>
</dbReference>
<reference evidence="7" key="5">
    <citation type="submission" date="2023-07" db="EMBL/GenBank/DDBJ databases">
        <title>High risk of intestinal colonization with ESBL-producing Escherichia coli among soldiers of military contingents in specific geographic regions.</title>
        <authorList>
            <person name="Literacka E."/>
        </authorList>
    </citation>
    <scope>NUCLEOTIDE SEQUENCE</scope>
    <source>
        <strain evidence="7">33</strain>
    </source>
</reference>
<dbReference type="Proteomes" id="UP000567387">
    <property type="component" value="Unassembled WGS sequence"/>
</dbReference>
<dbReference type="EMBL" id="JAUKZB010000025">
    <property type="protein sequence ID" value="MDO2732699.1"/>
    <property type="molecule type" value="Genomic_DNA"/>
</dbReference>
<dbReference type="PANTHER" id="PTHR38777:SF1">
    <property type="entry name" value="DNAK SUPPRESSOR PROTEIN"/>
    <property type="match status" value="1"/>
</dbReference>
<dbReference type="PROSITE" id="PS01102">
    <property type="entry name" value="ZF_DKSA_1"/>
    <property type="match status" value="1"/>
</dbReference>
<evidence type="ECO:0000256" key="4">
    <source>
        <dbReference type="PROSITE-ProRule" id="PRU00510"/>
    </source>
</evidence>
<evidence type="ECO:0000313" key="9">
    <source>
        <dbReference type="EMBL" id="SPE01407.1"/>
    </source>
</evidence>
<evidence type="ECO:0000313" key="17">
    <source>
        <dbReference type="Proteomes" id="UP000255543"/>
    </source>
</evidence>
<dbReference type="Gene3D" id="1.20.120.910">
    <property type="entry name" value="DksA, coiled-coil domain"/>
    <property type="match status" value="1"/>
</dbReference>
<dbReference type="EMBL" id="UARW01000004">
    <property type="protein sequence ID" value="SPW71065.1"/>
    <property type="molecule type" value="Genomic_DNA"/>
</dbReference>
<dbReference type="SUPFAM" id="SSF57716">
    <property type="entry name" value="Glucocorticoid receptor-like (DNA-binding domain)"/>
    <property type="match status" value="1"/>
</dbReference>
<reference evidence="6 18" key="4">
    <citation type="submission" date="2018-08" db="EMBL/GenBank/DDBJ databases">
        <authorList>
            <consortium name="PulseNet: The National Subtyping Network for Foodborne Disease Surveillance"/>
            <person name="Tarr C.L."/>
            <person name="Trees E."/>
            <person name="Katz L.S."/>
            <person name="Carleton-Romer H.A."/>
            <person name="Stroika S."/>
            <person name="Kucerova Z."/>
            <person name="Roache K.F."/>
            <person name="Sabol A.L."/>
            <person name="Besser J."/>
            <person name="Gerner-Smidt P."/>
        </authorList>
    </citation>
    <scope>NUCLEOTIDE SEQUENCE [LARGE SCALE GENOMIC DNA]</scope>
    <source>
        <strain evidence="6 18">PNUSAE011918</strain>
    </source>
</reference>
<proteinExistence type="predicted"/>
<evidence type="ECO:0000313" key="8">
    <source>
        <dbReference type="EMBL" id="OKV05593.1"/>
    </source>
</evidence>
<evidence type="ECO:0000313" key="7">
    <source>
        <dbReference type="EMBL" id="MDO2732699.1"/>
    </source>
</evidence>
<keyword evidence="2" id="KW-0863">Zinc-finger</keyword>
<dbReference type="InterPro" id="IPR020458">
    <property type="entry name" value="Znf_DskA_TraR_CS"/>
</dbReference>
<reference evidence="8 14" key="1">
    <citation type="journal article" date="2017" name="Front. Cell. Infect. Microbiol.">
        <title>Chaperone-usher pili loci of human colonization factor-negative enterotoxigenic Escherichia coli.</title>
        <authorList>
            <person name="Del Canto F."/>
            <person name="Vidal R."/>
            <person name="Stine O.C."/>
            <person name="Pop M."/>
        </authorList>
    </citation>
    <scope>NUCLEOTIDE SEQUENCE [LARGE SCALE GENOMIC DNA]</scope>
    <source>
        <strain evidence="8 14">700324</strain>
    </source>
</reference>
<dbReference type="AlphaFoldDB" id="A0A0K3R167"/>
<dbReference type="Proteomes" id="UP001174465">
    <property type="component" value="Unassembled WGS sequence"/>
</dbReference>
<evidence type="ECO:0000313" key="16">
    <source>
        <dbReference type="Proteomes" id="UP000254079"/>
    </source>
</evidence>
<evidence type="ECO:0000313" key="6">
    <source>
        <dbReference type="EMBL" id="EFA8786648.1"/>
    </source>
</evidence>
<keyword evidence="3" id="KW-0862">Zinc</keyword>
<dbReference type="Proteomes" id="UP000255543">
    <property type="component" value="Unassembled WGS sequence"/>
</dbReference>
<evidence type="ECO:0000313" key="11">
    <source>
        <dbReference type="EMBL" id="STI81214.1"/>
    </source>
</evidence>
<dbReference type="Proteomes" id="UP000185794">
    <property type="component" value="Unassembled WGS sequence"/>
</dbReference>
<keyword evidence="9" id="KW-0614">Plasmid</keyword>
<name>A0A0K3R167_ECOLX</name>
<dbReference type="GO" id="GO:0008270">
    <property type="term" value="F:zinc ion binding"/>
    <property type="evidence" value="ECO:0007669"/>
    <property type="project" value="UniProtKB-KW"/>
</dbReference>
<dbReference type="RefSeq" id="WP_000786056.1">
    <property type="nucleotide sequence ID" value="NC_022333.1"/>
</dbReference>
<reference evidence="15 16" key="3">
    <citation type="submission" date="2018-06" db="EMBL/GenBank/DDBJ databases">
        <authorList>
            <consortium name="Pathogen Informatics"/>
            <person name="Doyle S."/>
        </authorList>
    </citation>
    <scope>NUCLEOTIDE SEQUENCE [LARGE SCALE GENOMIC DNA]</scope>
    <source>
        <strain evidence="10 15">NCTC8009</strain>
        <strain evidence="12 17">NCTC8179</strain>
        <strain evidence="11 16">NCTC8622</strain>
    </source>
</reference>
<dbReference type="EMBL" id="LRKC01000165">
    <property type="protein sequence ID" value="OKV05593.1"/>
    <property type="molecule type" value="Genomic_DNA"/>
</dbReference>
<dbReference type="Proteomes" id="UP000250991">
    <property type="component" value="Unassembled WGS sequence"/>
</dbReference>